<evidence type="ECO:0000313" key="7">
    <source>
        <dbReference type="Proteomes" id="UP000314983"/>
    </source>
</evidence>
<gene>
    <name evidence="6" type="primary">TAFA3</name>
</gene>
<organism evidence="6 7">
    <name type="scientific">Electrophorus electricus</name>
    <name type="common">Electric eel</name>
    <name type="synonym">Gymnotus electricus</name>
    <dbReference type="NCBI Taxonomy" id="8005"/>
    <lineage>
        <taxon>Eukaryota</taxon>
        <taxon>Metazoa</taxon>
        <taxon>Chordata</taxon>
        <taxon>Craniata</taxon>
        <taxon>Vertebrata</taxon>
        <taxon>Euteleostomi</taxon>
        <taxon>Actinopterygii</taxon>
        <taxon>Neopterygii</taxon>
        <taxon>Teleostei</taxon>
        <taxon>Ostariophysi</taxon>
        <taxon>Gymnotiformes</taxon>
        <taxon>Gymnotoidei</taxon>
        <taxon>Gymnotidae</taxon>
        <taxon>Electrophorus</taxon>
    </lineage>
</organism>
<reference evidence="6" key="5">
    <citation type="submission" date="2025-09" db="UniProtKB">
        <authorList>
            <consortium name="Ensembl"/>
        </authorList>
    </citation>
    <scope>IDENTIFICATION</scope>
</reference>
<reference evidence="7" key="2">
    <citation type="journal article" date="2017" name="Sci. Adv.">
        <title>A tail of two voltages: Proteomic comparison of the three electric organs of the electric eel.</title>
        <authorList>
            <person name="Traeger L.L."/>
            <person name="Sabat G."/>
            <person name="Barrett-Wilt G.A."/>
            <person name="Wells G.B."/>
            <person name="Sussman M.R."/>
        </authorList>
    </citation>
    <scope>NUCLEOTIDE SEQUENCE [LARGE SCALE GENOMIC DNA]</scope>
</reference>
<dbReference type="Proteomes" id="UP000314983">
    <property type="component" value="Chromosome 22"/>
</dbReference>
<dbReference type="GO" id="GO:0090090">
    <property type="term" value="P:negative regulation of canonical Wnt signaling pathway"/>
    <property type="evidence" value="ECO:0007669"/>
    <property type="project" value="TreeGrafter"/>
</dbReference>
<name>A0A4W4GQA6_ELEEL</name>
<evidence type="ECO:0000259" key="5">
    <source>
        <dbReference type="Pfam" id="PF21481"/>
    </source>
</evidence>
<evidence type="ECO:0000256" key="3">
    <source>
        <dbReference type="ARBA" id="ARBA00022729"/>
    </source>
</evidence>
<dbReference type="GO" id="GO:0048019">
    <property type="term" value="F:receptor antagonist activity"/>
    <property type="evidence" value="ECO:0007669"/>
    <property type="project" value="TreeGrafter"/>
</dbReference>
<feature type="domain" description="Dickkopf-related protein 1/2/4 C-terminal subdomain 1" evidence="5">
    <location>
        <begin position="51"/>
        <end position="77"/>
    </location>
</feature>
<evidence type="ECO:0000313" key="6">
    <source>
        <dbReference type="Ensembl" id="ENSEEEP00000039738.2"/>
    </source>
</evidence>
<dbReference type="AlphaFoldDB" id="A0A4W4GQA6"/>
<dbReference type="InterPro" id="IPR039863">
    <property type="entry name" value="DKK1-4"/>
</dbReference>
<comment type="subcellular location">
    <subcellularLocation>
        <location evidence="1">Secreted</location>
    </subcellularLocation>
</comment>
<dbReference type="Ensembl" id="ENSEEET00000040195.2">
    <property type="protein sequence ID" value="ENSEEEP00000039738.2"/>
    <property type="gene ID" value="ENSEEEG00000018842.2"/>
</dbReference>
<reference evidence="6" key="3">
    <citation type="submission" date="2020-05" db="EMBL/GenBank/DDBJ databases">
        <title>Electrophorus electricus (electric eel) genome, fEleEle1, primary haplotype.</title>
        <authorList>
            <person name="Myers G."/>
            <person name="Meyer A."/>
            <person name="Fedrigo O."/>
            <person name="Formenti G."/>
            <person name="Rhie A."/>
            <person name="Tracey A."/>
            <person name="Sims Y."/>
            <person name="Jarvis E.D."/>
        </authorList>
    </citation>
    <scope>NUCLEOTIDE SEQUENCE [LARGE SCALE GENOMIC DNA]</scope>
</reference>
<dbReference type="GO" id="GO:0039706">
    <property type="term" value="F:co-receptor binding"/>
    <property type="evidence" value="ECO:0007669"/>
    <property type="project" value="TreeGrafter"/>
</dbReference>
<evidence type="ECO:0000256" key="1">
    <source>
        <dbReference type="ARBA" id="ARBA00004613"/>
    </source>
</evidence>
<protein>
    <recommendedName>
        <fullName evidence="5">Dickkopf-related protein 1/2/4 C-terminal subdomain 1 domain-containing protein</fullName>
    </recommendedName>
</protein>
<feature type="chain" id="PRO_5044340501" description="Dickkopf-related protein 1/2/4 C-terminal subdomain 1 domain-containing protein" evidence="4">
    <location>
        <begin position="17"/>
        <end position="119"/>
    </location>
</feature>
<dbReference type="Gene3D" id="2.10.80.10">
    <property type="entry name" value="Lipase, subunit A"/>
    <property type="match status" value="1"/>
</dbReference>
<evidence type="ECO:0000256" key="4">
    <source>
        <dbReference type="SAM" id="SignalP"/>
    </source>
</evidence>
<keyword evidence="7" id="KW-1185">Reference proteome</keyword>
<dbReference type="OMA" id="QTHHISV"/>
<dbReference type="GO" id="GO:0005615">
    <property type="term" value="C:extracellular space"/>
    <property type="evidence" value="ECO:0007669"/>
    <property type="project" value="TreeGrafter"/>
</dbReference>
<dbReference type="PANTHER" id="PTHR12113">
    <property type="entry name" value="DICKKOPF3-LIKE 3"/>
    <property type="match status" value="1"/>
</dbReference>
<dbReference type="Pfam" id="PF21481">
    <property type="entry name" value="DIKK1-2-4_C-subdom1"/>
    <property type="match status" value="1"/>
</dbReference>
<evidence type="ECO:0000256" key="2">
    <source>
        <dbReference type="ARBA" id="ARBA00022525"/>
    </source>
</evidence>
<dbReference type="GeneTree" id="ENSGT01120000274740"/>
<reference evidence="6" key="4">
    <citation type="submission" date="2025-08" db="UniProtKB">
        <authorList>
            <consortium name="Ensembl"/>
        </authorList>
    </citation>
    <scope>IDENTIFICATION</scope>
</reference>
<dbReference type="InterPro" id="IPR048500">
    <property type="entry name" value="DIKK1/2/4_C-subdom1"/>
</dbReference>
<dbReference type="PANTHER" id="PTHR12113:SF6">
    <property type="entry name" value="DICKKOPF N-TERMINAL CYSTEINE-RICH DOMAIN-CONTAINING PROTEIN"/>
    <property type="match status" value="1"/>
</dbReference>
<accession>A0A4W4GQA6</accession>
<proteinExistence type="predicted"/>
<feature type="signal peptide" evidence="4">
    <location>
        <begin position="1"/>
        <end position="16"/>
    </location>
</feature>
<keyword evidence="2" id="KW-0964">Secreted</keyword>
<reference evidence="7" key="1">
    <citation type="journal article" date="2014" name="Science">
        <title>Nonhuman genetics. Genomic basis for the convergent evolution of electric organs.</title>
        <authorList>
            <person name="Gallant J.R."/>
            <person name="Traeger L.L."/>
            <person name="Volkening J.D."/>
            <person name="Moffett H."/>
            <person name="Chen P.H."/>
            <person name="Novina C.D."/>
            <person name="Phillips G.N.Jr."/>
            <person name="Anand R."/>
            <person name="Wells G.B."/>
            <person name="Pinch M."/>
            <person name="Guth R."/>
            <person name="Unguez G.A."/>
            <person name="Albert J.S."/>
            <person name="Zakon H.H."/>
            <person name="Samanta M.P."/>
            <person name="Sussman M.R."/>
        </authorList>
    </citation>
    <scope>NUCLEOTIDE SEQUENCE [LARGE SCALE GENOMIC DNA]</scope>
</reference>
<keyword evidence="3 4" id="KW-0732">Signal</keyword>
<sequence length="119" mass="13220">LSLALTLCLSITDACTKWTQRMPGVKNQFTSSARQHKLKKTSSRLHKGVSGSQCVRSEDCSPAHCCARHLWTRVCKAEPRKGEACSAPLQNKDSHRVELFQRCLCTSSLSSALRTCQEL</sequence>